<feature type="region of interest" description="Disordered" evidence="9">
    <location>
        <begin position="591"/>
        <end position="616"/>
    </location>
</feature>
<comment type="caution">
    <text evidence="11">The sequence shown here is derived from an EMBL/GenBank/DDBJ whole genome shotgun (WGS) entry which is preliminary data.</text>
</comment>
<dbReference type="PANTHER" id="PTHR14513">
    <property type="entry name" value="PROTECTION OF TELOMERES 1"/>
    <property type="match status" value="1"/>
</dbReference>
<feature type="region of interest" description="Disordered" evidence="9">
    <location>
        <begin position="353"/>
        <end position="413"/>
    </location>
</feature>
<dbReference type="InterPro" id="IPR012340">
    <property type="entry name" value="NA-bd_OB-fold"/>
</dbReference>
<organism evidence="11 12">
    <name type="scientific">Cladobotryum mycophilum</name>
    <dbReference type="NCBI Taxonomy" id="491253"/>
    <lineage>
        <taxon>Eukaryota</taxon>
        <taxon>Fungi</taxon>
        <taxon>Dikarya</taxon>
        <taxon>Ascomycota</taxon>
        <taxon>Pezizomycotina</taxon>
        <taxon>Sordariomycetes</taxon>
        <taxon>Hypocreomycetidae</taxon>
        <taxon>Hypocreales</taxon>
        <taxon>Hypocreaceae</taxon>
        <taxon>Cladobotryum</taxon>
    </lineage>
</organism>
<dbReference type="Proteomes" id="UP001338125">
    <property type="component" value="Unassembled WGS sequence"/>
</dbReference>
<name>A0ABR0SND1_9HYPO</name>
<dbReference type="SMART" id="SM00976">
    <property type="entry name" value="Telo_bind"/>
    <property type="match status" value="1"/>
</dbReference>
<evidence type="ECO:0000256" key="1">
    <source>
        <dbReference type="ARBA" id="ARBA00004123"/>
    </source>
</evidence>
<evidence type="ECO:0000256" key="4">
    <source>
        <dbReference type="ARBA" id="ARBA00015253"/>
    </source>
</evidence>
<dbReference type="EMBL" id="JAVFKD010000012">
    <property type="protein sequence ID" value="KAK5993260.1"/>
    <property type="molecule type" value="Genomic_DNA"/>
</dbReference>
<proteinExistence type="inferred from homology"/>
<reference evidence="11 12" key="1">
    <citation type="submission" date="2024-01" db="EMBL/GenBank/DDBJ databases">
        <title>Complete genome of Cladobotryum mycophilum ATHUM6906.</title>
        <authorList>
            <person name="Christinaki A.C."/>
            <person name="Myridakis A.I."/>
            <person name="Kouvelis V.N."/>
        </authorList>
    </citation>
    <scope>NUCLEOTIDE SEQUENCE [LARGE SCALE GENOMIC DNA]</scope>
    <source>
        <strain evidence="11 12">ATHUM6906</strain>
    </source>
</reference>
<feature type="domain" description="Telomeric single stranded DNA binding POT1/Cdc13" evidence="10">
    <location>
        <begin position="18"/>
        <end position="168"/>
    </location>
</feature>
<evidence type="ECO:0000256" key="3">
    <source>
        <dbReference type="ARBA" id="ARBA00008442"/>
    </source>
</evidence>
<evidence type="ECO:0000256" key="2">
    <source>
        <dbReference type="ARBA" id="ARBA00004574"/>
    </source>
</evidence>
<evidence type="ECO:0000256" key="9">
    <source>
        <dbReference type="SAM" id="MobiDB-lite"/>
    </source>
</evidence>
<evidence type="ECO:0000313" key="11">
    <source>
        <dbReference type="EMBL" id="KAK5993260.1"/>
    </source>
</evidence>
<dbReference type="PANTHER" id="PTHR14513:SF0">
    <property type="entry name" value="PROTECTION OF TELOMERES PROTEIN 1"/>
    <property type="match status" value="1"/>
</dbReference>
<keyword evidence="6" id="KW-0779">Telomere</keyword>
<dbReference type="InterPro" id="IPR028389">
    <property type="entry name" value="POT1"/>
</dbReference>
<keyword evidence="5" id="KW-0158">Chromosome</keyword>
<comment type="similarity">
    <text evidence="3">Belongs to the telombin family.</text>
</comment>
<dbReference type="Gene3D" id="2.40.50.140">
    <property type="entry name" value="Nucleic acid-binding proteins"/>
    <property type="match status" value="2"/>
</dbReference>
<evidence type="ECO:0000256" key="8">
    <source>
        <dbReference type="ARBA" id="ARBA00023242"/>
    </source>
</evidence>
<evidence type="ECO:0000313" key="12">
    <source>
        <dbReference type="Proteomes" id="UP001338125"/>
    </source>
</evidence>
<comment type="subcellular location">
    <subcellularLocation>
        <location evidence="2">Chromosome</location>
        <location evidence="2">Telomere</location>
    </subcellularLocation>
    <subcellularLocation>
        <location evidence="1">Nucleus</location>
    </subcellularLocation>
</comment>
<evidence type="ECO:0000256" key="6">
    <source>
        <dbReference type="ARBA" id="ARBA00022895"/>
    </source>
</evidence>
<dbReference type="InterPro" id="IPR032042">
    <property type="entry name" value="POT1PC"/>
</dbReference>
<keyword evidence="7" id="KW-0238">DNA-binding</keyword>
<evidence type="ECO:0000256" key="7">
    <source>
        <dbReference type="ARBA" id="ARBA00023125"/>
    </source>
</evidence>
<dbReference type="Pfam" id="PF16686">
    <property type="entry name" value="POT1PC"/>
    <property type="match status" value="1"/>
</dbReference>
<evidence type="ECO:0000256" key="5">
    <source>
        <dbReference type="ARBA" id="ARBA00022454"/>
    </source>
</evidence>
<feature type="compositionally biased region" description="Basic and acidic residues" evidence="9">
    <location>
        <begin position="353"/>
        <end position="363"/>
    </location>
</feature>
<dbReference type="InterPro" id="IPR011564">
    <property type="entry name" value="Telomer_end-bd_POT1/Cdc13"/>
</dbReference>
<gene>
    <name evidence="11" type="ORF">PT974_06689</name>
</gene>
<keyword evidence="12" id="KW-1185">Reference proteome</keyword>
<protein>
    <recommendedName>
        <fullName evidence="4">Protection of telomeres protein 1</fullName>
    </recommendedName>
</protein>
<dbReference type="SUPFAM" id="SSF50249">
    <property type="entry name" value="Nucleic acid-binding proteins"/>
    <property type="match status" value="2"/>
</dbReference>
<evidence type="ECO:0000259" key="10">
    <source>
        <dbReference type="SMART" id="SM00976"/>
    </source>
</evidence>
<dbReference type="Pfam" id="PF02765">
    <property type="entry name" value="POT1"/>
    <property type="match status" value="1"/>
</dbReference>
<accession>A0ABR0SND1</accession>
<keyword evidence="8" id="KW-0539">Nucleus</keyword>
<sequence length="665" mass="75339">MSASLRANSRRAELPHTFLPIREIIDEKGCRVGSMVNVIGVVVDFRAPVATRGKDWKCQMRLYDHTREDANRDNILFNVFRSEEEMPDVGVCDIVIIFQAKVIQRLNAESVSLITNYATDIHIYSANKIPKPPRDALEALKPSTKKKINRRPNAEENAYISSLYHSIDKLEAPTASEFEVMKIKSTNVHNKFKELKDIRDGVFADMIVQIVKRPYDLGDKYTIWVSDYTENDQLYNFAFGGNGSLESGGNPYGYPTTIGMSSETGPEWPGPYGKRSLQISCFEPHASLVRDKGLTAGDWVFLRNLQIKYGHNASNLEGYLREDRAAAGIKINIIPMDPMADTERIDPRLKEAIRRKRDYERQKKGQIKGLAEAAQAGKKRKSEMAETSEQANTKSKRRSKRAAQQAKRSRAQEVLLPDLNSQIKCEHQNKPTSSIRDMLEPVFHQTTIEGEGLKLELPFINANFRANVRVVNFWPPQLEDFTHPKKPIEYQVLTDHESDSDSDVDGVASKNKPPRQWEWRFYLQLEDATPMEGGDKGKKNTVWVAVDNQSAQCLVDLDATDLRNDPDSLEALRHRLFFLWGELEEHMIKKAKEKKRSAEGNGPPADSSDDESAGTKKAEFINRPFACCIRQYGVKVPESDPGQADAGEGKRWQRMFGLFGTRISS</sequence>